<protein>
    <submittedName>
        <fullName evidence="1">Uncharacterized protein</fullName>
    </submittedName>
</protein>
<gene>
    <name evidence="1" type="ORF">CEXT_78471</name>
</gene>
<dbReference type="Proteomes" id="UP001054945">
    <property type="component" value="Unassembled WGS sequence"/>
</dbReference>
<proteinExistence type="predicted"/>
<dbReference type="AlphaFoldDB" id="A0AAV4SMB0"/>
<reference evidence="1 2" key="1">
    <citation type="submission" date="2021-06" db="EMBL/GenBank/DDBJ databases">
        <title>Caerostris extrusa draft genome.</title>
        <authorList>
            <person name="Kono N."/>
            <person name="Arakawa K."/>
        </authorList>
    </citation>
    <scope>NUCLEOTIDE SEQUENCE [LARGE SCALE GENOMIC DNA]</scope>
</reference>
<sequence>MPAFRNTFYASDSHPHFYRNETISQHTISLHFVPVKAICFQREEHPPPSISIIFLLRAEPGFPRFSVLGHGILIRLETRNRTTELPDARACPGGYQGRDL</sequence>
<accession>A0AAV4SMB0</accession>
<evidence type="ECO:0000313" key="1">
    <source>
        <dbReference type="EMBL" id="GIY33467.1"/>
    </source>
</evidence>
<evidence type="ECO:0000313" key="2">
    <source>
        <dbReference type="Proteomes" id="UP001054945"/>
    </source>
</evidence>
<comment type="caution">
    <text evidence="1">The sequence shown here is derived from an EMBL/GenBank/DDBJ whole genome shotgun (WGS) entry which is preliminary data.</text>
</comment>
<dbReference type="EMBL" id="BPLR01009643">
    <property type="protein sequence ID" value="GIY33467.1"/>
    <property type="molecule type" value="Genomic_DNA"/>
</dbReference>
<name>A0AAV4SMB0_CAEEX</name>
<organism evidence="1 2">
    <name type="scientific">Caerostris extrusa</name>
    <name type="common">Bark spider</name>
    <name type="synonym">Caerostris bankana</name>
    <dbReference type="NCBI Taxonomy" id="172846"/>
    <lineage>
        <taxon>Eukaryota</taxon>
        <taxon>Metazoa</taxon>
        <taxon>Ecdysozoa</taxon>
        <taxon>Arthropoda</taxon>
        <taxon>Chelicerata</taxon>
        <taxon>Arachnida</taxon>
        <taxon>Araneae</taxon>
        <taxon>Araneomorphae</taxon>
        <taxon>Entelegynae</taxon>
        <taxon>Araneoidea</taxon>
        <taxon>Araneidae</taxon>
        <taxon>Caerostris</taxon>
    </lineage>
</organism>
<keyword evidence="2" id="KW-1185">Reference proteome</keyword>